<keyword evidence="2" id="KW-1185">Reference proteome</keyword>
<dbReference type="Gene3D" id="6.20.20.10">
    <property type="match status" value="1"/>
</dbReference>
<protein>
    <submittedName>
        <fullName evidence="1">Uncharacterized protein</fullName>
    </submittedName>
</protein>
<dbReference type="STRING" id="315750.BPUM_2871"/>
<sequence length="75" mass="8546">MDARFFFDRFSYLVIGNKVWYDKLSENLDKGVSNMNAHTKEKKSTCQYCSGKGYFQLLLGGSETCEECKGTGKKL</sequence>
<dbReference type="KEGG" id="bpu:BPUM_2871"/>
<dbReference type="Pfam" id="PF17302">
    <property type="entry name" value="DUF5351"/>
    <property type="match status" value="1"/>
</dbReference>
<dbReference type="EMBL" id="CP000813">
    <property type="protein sequence ID" value="ABV63526.1"/>
    <property type="molecule type" value="Genomic_DNA"/>
</dbReference>
<evidence type="ECO:0000313" key="2">
    <source>
        <dbReference type="Proteomes" id="UP000001355"/>
    </source>
</evidence>
<dbReference type="eggNOG" id="ENOG502ZGAM">
    <property type="taxonomic scope" value="Bacteria"/>
</dbReference>
<dbReference type="InterPro" id="IPR035272">
    <property type="entry name" value="DUF5351"/>
</dbReference>
<dbReference type="InterPro" id="IPR036410">
    <property type="entry name" value="HSP_DnaJ_Cys-rich_dom_sf"/>
</dbReference>
<reference evidence="1 2" key="3">
    <citation type="journal article" date="2013" name="PLoS ONE">
        <title>Candidate genes that may be responsible for the unusual resistances exhibited by Bacillus pumilus SAFR-032 spores.</title>
        <authorList>
            <person name="Tirumalai M.R."/>
            <person name="Rastogi R."/>
            <person name="Zamani N."/>
            <person name="O'Bryant Williams E."/>
            <person name="Allen S."/>
            <person name="Diouf F."/>
            <person name="Kwende S."/>
            <person name="Weinstock G.M."/>
            <person name="Venkateswaran K.J."/>
            <person name="Fox G.E."/>
        </authorList>
    </citation>
    <scope>NUCLEOTIDE SEQUENCE [LARGE SCALE GENOMIC DNA]</scope>
    <source>
        <strain evidence="1 2">SAFR-032</strain>
    </source>
</reference>
<dbReference type="AlphaFoldDB" id="A8FH09"/>
<evidence type="ECO:0000313" key="1">
    <source>
        <dbReference type="EMBL" id="ABV63526.1"/>
    </source>
</evidence>
<dbReference type="HOGENOM" id="CLU_2663475_0_0_9"/>
<gene>
    <name evidence="1" type="ordered locus">BPUM_2871</name>
</gene>
<accession>A8FH09</accession>
<dbReference type="SUPFAM" id="SSF57938">
    <property type="entry name" value="DnaJ/Hsp40 cysteine-rich domain"/>
    <property type="match status" value="1"/>
</dbReference>
<name>A8FH09_BACP2</name>
<reference evidence="1 2" key="1">
    <citation type="journal article" date="2007" name="PLoS ONE">
        <title>Paradoxical DNA repair and peroxide resistance gene conservation in Bacillus pumilus SAFR-032.</title>
        <authorList>
            <person name="Gioia J."/>
            <person name="Yerrapragada S."/>
            <person name="Qin X."/>
            <person name="Jiang H."/>
            <person name="Igboeli O.C."/>
            <person name="Muzny D."/>
            <person name="Dugan-Rocha S."/>
            <person name="Ding Y."/>
            <person name="Hawes A."/>
            <person name="Liu W."/>
            <person name="Perez L."/>
            <person name="Kovar C."/>
            <person name="Dinh H."/>
            <person name="Lee S."/>
            <person name="Nazareth L."/>
            <person name="Blyth P."/>
            <person name="Holder M."/>
            <person name="Buhay C."/>
            <person name="Tirumalai M.R."/>
            <person name="Liu Y."/>
            <person name="Dasgupta I."/>
            <person name="Bokhetache L."/>
            <person name="Fujita M."/>
            <person name="Karouia F."/>
            <person name="Eswara Moorthy P."/>
            <person name="Siefert J."/>
            <person name="Uzman A."/>
            <person name="Buzumbo P."/>
            <person name="Verma A."/>
            <person name="Zwiya H."/>
            <person name="McWilliams B.D."/>
            <person name="Olowu A."/>
            <person name="Clinkenbeard K.D."/>
            <person name="Newcombe D."/>
            <person name="Golebiewski L."/>
            <person name="Petrosino J.F."/>
            <person name="Nicholson W.L."/>
            <person name="Fox G.E."/>
            <person name="Venkateswaran K."/>
            <person name="Highlander S.K."/>
            <person name="Weinstock G.M."/>
        </authorList>
    </citation>
    <scope>NUCLEOTIDE SEQUENCE [LARGE SCALE GENOMIC DNA]</scope>
    <source>
        <strain evidence="1 2">SAFR-032</strain>
    </source>
</reference>
<reference evidence="1 2" key="2">
    <citation type="journal article" date="2013" name="Extremophiles">
        <title>An ICEBs1-like element may be associated with the extreme radiation and desiccation resistance of Bacillus pumilus SAFR-032 spores.</title>
        <authorList>
            <person name="Tirumalai M.R."/>
            <person name="Fox G.E."/>
        </authorList>
    </citation>
    <scope>NUCLEOTIDE SEQUENCE [LARGE SCALE GENOMIC DNA]</scope>
    <source>
        <strain evidence="1 2">SAFR-032</strain>
    </source>
</reference>
<proteinExistence type="predicted"/>
<dbReference type="Proteomes" id="UP000001355">
    <property type="component" value="Chromosome"/>
</dbReference>
<organism evidence="1 2">
    <name type="scientific">Bacillus pumilus (strain SAFR-032)</name>
    <dbReference type="NCBI Taxonomy" id="315750"/>
    <lineage>
        <taxon>Bacteria</taxon>
        <taxon>Bacillati</taxon>
        <taxon>Bacillota</taxon>
        <taxon>Bacilli</taxon>
        <taxon>Bacillales</taxon>
        <taxon>Bacillaceae</taxon>
        <taxon>Bacillus</taxon>
    </lineage>
</organism>